<evidence type="ECO:0000256" key="1">
    <source>
        <dbReference type="ARBA" id="ARBA00004496"/>
    </source>
</evidence>
<evidence type="ECO:0000256" key="8">
    <source>
        <dbReference type="PIRNR" id="PIRNR003107"/>
    </source>
</evidence>
<dbReference type="SUPFAM" id="SSF109755">
    <property type="entry name" value="PhoU-like"/>
    <property type="match status" value="1"/>
</dbReference>
<dbReference type="AlphaFoldDB" id="C6HXQ8"/>
<dbReference type="NCBIfam" id="TIGR02135">
    <property type="entry name" value="phoU_full"/>
    <property type="match status" value="1"/>
</dbReference>
<evidence type="ECO:0000256" key="6">
    <source>
        <dbReference type="ARBA" id="ARBA00022592"/>
    </source>
</evidence>
<dbReference type="InterPro" id="IPR026022">
    <property type="entry name" value="PhoU_dom"/>
</dbReference>
<dbReference type="GO" id="GO:0030643">
    <property type="term" value="P:intracellular phosphate ion homeostasis"/>
    <property type="evidence" value="ECO:0007669"/>
    <property type="project" value="InterPro"/>
</dbReference>
<accession>C6HXQ8</accession>
<dbReference type="PANTHER" id="PTHR42930:SF3">
    <property type="entry name" value="PHOSPHATE-SPECIFIC TRANSPORT SYSTEM ACCESSORY PROTEIN PHOU"/>
    <property type="match status" value="1"/>
</dbReference>
<name>C6HXQ8_9BACT</name>
<evidence type="ECO:0000256" key="2">
    <source>
        <dbReference type="ARBA" id="ARBA00008107"/>
    </source>
</evidence>
<dbReference type="GO" id="GO:0006817">
    <property type="term" value="P:phosphate ion transport"/>
    <property type="evidence" value="ECO:0007669"/>
    <property type="project" value="UniProtKB-KW"/>
</dbReference>
<feature type="domain" description="PhoU" evidence="9">
    <location>
        <begin position="16"/>
        <end position="104"/>
    </location>
</feature>
<comment type="subunit">
    <text evidence="3 8">Homodimer.</text>
</comment>
<evidence type="ECO:0000313" key="10">
    <source>
        <dbReference type="EMBL" id="EES52520.1"/>
    </source>
</evidence>
<dbReference type="Proteomes" id="UP000009374">
    <property type="component" value="Unassembled WGS sequence"/>
</dbReference>
<sequence length="217" mass="24749">MQRHLDVELEQLKGRITEMGRMVELQMQESIEALVARDPVKARQVIDRDHQVNAMEVGIDEDCVRMIALHQPEARDLRFVITAMKIITDLERMSDLATNISERVVELCEEPPVSIPPAIVEMSTIGRAMLTNALEAFVSRNTAMAKQVTLEDEKVNVLHRTLVRTIVESLRQHTGETSPIIRILFISRSLERFADHATNVAEIIMYMVEGKIIRHMV</sequence>
<evidence type="ECO:0000256" key="7">
    <source>
        <dbReference type="ARBA" id="ARBA00056181"/>
    </source>
</evidence>
<gene>
    <name evidence="10" type="ORF">UBAL3_93200017</name>
</gene>
<evidence type="ECO:0000256" key="5">
    <source>
        <dbReference type="ARBA" id="ARBA00022490"/>
    </source>
</evidence>
<keyword evidence="5 8" id="KW-0963">Cytoplasm</keyword>
<organism evidence="10 11">
    <name type="scientific">Leptospirillum ferrodiazotrophum</name>
    <dbReference type="NCBI Taxonomy" id="412449"/>
    <lineage>
        <taxon>Bacteria</taxon>
        <taxon>Pseudomonadati</taxon>
        <taxon>Nitrospirota</taxon>
        <taxon>Nitrospiria</taxon>
        <taxon>Nitrospirales</taxon>
        <taxon>Nitrospiraceae</taxon>
        <taxon>Leptospirillum</taxon>
    </lineage>
</organism>
<proteinExistence type="inferred from homology"/>
<comment type="subcellular location">
    <subcellularLocation>
        <location evidence="1 8">Cytoplasm</location>
    </subcellularLocation>
</comment>
<dbReference type="Gene3D" id="1.20.58.220">
    <property type="entry name" value="Phosphate transport system protein phou homolog 2, domain 2"/>
    <property type="match status" value="2"/>
</dbReference>
<dbReference type="InterPro" id="IPR038078">
    <property type="entry name" value="PhoU-like_sf"/>
</dbReference>
<dbReference type="PIRSF" id="PIRSF003107">
    <property type="entry name" value="PhoU"/>
    <property type="match status" value="1"/>
</dbReference>
<evidence type="ECO:0000256" key="4">
    <source>
        <dbReference type="ARBA" id="ARBA00022448"/>
    </source>
</evidence>
<dbReference type="GO" id="GO:0045936">
    <property type="term" value="P:negative regulation of phosphate metabolic process"/>
    <property type="evidence" value="ECO:0007669"/>
    <property type="project" value="InterPro"/>
</dbReference>
<dbReference type="GO" id="GO:0005737">
    <property type="term" value="C:cytoplasm"/>
    <property type="evidence" value="ECO:0007669"/>
    <property type="project" value="UniProtKB-SubCell"/>
</dbReference>
<feature type="domain" description="PhoU" evidence="9">
    <location>
        <begin position="119"/>
        <end position="204"/>
    </location>
</feature>
<protein>
    <recommendedName>
        <fullName evidence="8">Phosphate-specific transport system accessory protein PhoU</fullName>
    </recommendedName>
</protein>
<dbReference type="PANTHER" id="PTHR42930">
    <property type="entry name" value="PHOSPHATE-SPECIFIC TRANSPORT SYSTEM ACCESSORY PROTEIN PHOU"/>
    <property type="match status" value="1"/>
</dbReference>
<dbReference type="InterPro" id="IPR028366">
    <property type="entry name" value="PhoU"/>
</dbReference>
<comment type="similarity">
    <text evidence="2 8">Belongs to the PhoU family.</text>
</comment>
<evidence type="ECO:0000313" key="11">
    <source>
        <dbReference type="Proteomes" id="UP000009374"/>
    </source>
</evidence>
<dbReference type="Pfam" id="PF01895">
    <property type="entry name" value="PhoU"/>
    <property type="match status" value="2"/>
</dbReference>
<keyword evidence="4 8" id="KW-0813">Transport</keyword>
<evidence type="ECO:0000259" key="9">
    <source>
        <dbReference type="Pfam" id="PF01895"/>
    </source>
</evidence>
<dbReference type="FunFam" id="1.20.58.220:FF:000004">
    <property type="entry name" value="Phosphate-specific transport system accessory protein PhoU"/>
    <property type="match status" value="1"/>
</dbReference>
<keyword evidence="6 8" id="KW-0592">Phosphate transport</keyword>
<dbReference type="EMBL" id="GG693875">
    <property type="protein sequence ID" value="EES52520.1"/>
    <property type="molecule type" value="Genomic_DNA"/>
</dbReference>
<comment type="function">
    <text evidence="7 8">Plays a role in the regulation of phosphate uptake.</text>
</comment>
<keyword evidence="11" id="KW-1185">Reference proteome</keyword>
<reference evidence="10 11" key="1">
    <citation type="journal article" date="2009" name="Appl. Environ. Microbiol.">
        <title>Community genomic and proteomic analyses of chemoautotrophic iron-oxidizing "Leptospirillum rubarum" (Group II) and "Leptospirillum ferrodiazotrophum" (Group III) bacteria in acid mine drainage biofilms.</title>
        <authorList>
            <person name="Goltsman D.S."/>
            <person name="Denef V.J."/>
            <person name="Singer S.W."/>
            <person name="VerBerkmoes N.C."/>
            <person name="Lefsrud M."/>
            <person name="Mueller R.S."/>
            <person name="Dick G.J."/>
            <person name="Sun C.L."/>
            <person name="Wheeler K.E."/>
            <person name="Zemla A."/>
            <person name="Baker B.J."/>
            <person name="Hauser L."/>
            <person name="Land M."/>
            <person name="Shah M.B."/>
            <person name="Thelen M.P."/>
            <person name="Hettich R.L."/>
            <person name="Banfield J.F."/>
        </authorList>
    </citation>
    <scope>NUCLEOTIDE SEQUENCE [LARGE SCALE GENOMIC DNA]</scope>
</reference>
<evidence type="ECO:0000256" key="3">
    <source>
        <dbReference type="ARBA" id="ARBA00011738"/>
    </source>
</evidence>